<evidence type="ECO:0000256" key="3">
    <source>
        <dbReference type="SAM" id="Phobius"/>
    </source>
</evidence>
<keyword evidence="3" id="KW-0472">Membrane</keyword>
<feature type="region of interest" description="Disordered" evidence="2">
    <location>
        <begin position="591"/>
        <end position="616"/>
    </location>
</feature>
<keyword evidence="3" id="KW-1133">Transmembrane helix</keyword>
<protein>
    <submittedName>
        <fullName evidence="5">DNA segregation ATPase FtsK/SpoIIIE, S-DNA-T family</fullName>
    </submittedName>
</protein>
<name>A0A1G9T873_9PSEU</name>
<feature type="binding site" evidence="1">
    <location>
        <begin position="391"/>
        <end position="398"/>
    </location>
    <ligand>
        <name>ATP</name>
        <dbReference type="ChEBI" id="CHEBI:30616"/>
    </ligand>
</feature>
<dbReference type="InterPro" id="IPR003593">
    <property type="entry name" value="AAA+_ATPase"/>
</dbReference>
<dbReference type="SMART" id="SM00382">
    <property type="entry name" value="AAA"/>
    <property type="match status" value="1"/>
</dbReference>
<reference evidence="6" key="1">
    <citation type="submission" date="2016-10" db="EMBL/GenBank/DDBJ databases">
        <authorList>
            <person name="Varghese N."/>
            <person name="Submissions S."/>
        </authorList>
    </citation>
    <scope>NUCLEOTIDE SEQUENCE [LARGE SCALE GENOMIC DNA]</scope>
    <source>
        <strain evidence="6">DSM 44796</strain>
    </source>
</reference>
<feature type="domain" description="FtsK" evidence="4">
    <location>
        <begin position="375"/>
        <end position="547"/>
    </location>
</feature>
<dbReference type="EMBL" id="FNET01000021">
    <property type="protein sequence ID" value="SDM43820.1"/>
    <property type="molecule type" value="Genomic_DNA"/>
</dbReference>
<accession>A0A1G9T873</accession>
<dbReference type="InterPro" id="IPR027417">
    <property type="entry name" value="P-loop_NTPase"/>
</dbReference>
<sequence length="739" mass="80051">MSVRGVTRAVVARVRAALLGWLGSFGVVVGSVAVTKSVTKRVVAWWVERVLRSPACLIASAWMRETVGSIRDWRVWPVLAEWVRSVVRAVWRVAGPSVRDAVGWLRHRAPGVVWRGVCWFARRAPRWTWRATVYALVGAWWVLSRTVRWASGHASYAGLVRQMDDDQRHGTAKRLREEWARMAALRSVLVLIVAVVVALVVTGVADKIGTAAAALITSGVFALVGRGVRSTPAGDDHGQDVIVHSGLDEPFPIADAHTRAEAADAVSRALRTEGVDLRMVGEAVRQGWGWEVPVILRRGTPSQVVDKLAALETTLDLPAGGAMASPDRTRRARVVIRLAERDPFLGLQAAPARTALPLVSRSITDRLQVGSVITGEPLALGLLGVHGVVIGDTGSGKSSTLCTLADAVTDCADATVWDLDPAGTGLDVLADSIERSERTRAGIEDALADALALAEVRPHLLRDMGMAGREWVPSPEHPAVIVFVDEYPRLSNAAKEMAVDILRIGRKARVSLLLASTEATSDTLGDAIADTTALKILHACRHADVRLVLGPSMLGDGWRPDRLNPASADSPEDAGCGYVYAPHYRDPVLSKFRPVSDEDTADRARQRAPHRPRVDAVSWEAARKRRHSNESGFTTGKGGRHRAVLALPSPRSGEPAGLDRMVVADVLAAFGDDERLWTVDLLARLADRHDRYAEWTPDDLAEALRPLGLSAVQIRQGDSNRRGYLRQAVSDALSRAERG</sequence>
<keyword evidence="3" id="KW-0812">Transmembrane</keyword>
<feature type="transmembrane region" description="Helical" evidence="3">
    <location>
        <begin position="183"/>
        <end position="202"/>
    </location>
</feature>
<dbReference type="Gene3D" id="3.40.50.300">
    <property type="entry name" value="P-loop containing nucleotide triphosphate hydrolases"/>
    <property type="match status" value="1"/>
</dbReference>
<keyword evidence="1" id="KW-0547">Nucleotide-binding</keyword>
<evidence type="ECO:0000259" key="4">
    <source>
        <dbReference type="PROSITE" id="PS50901"/>
    </source>
</evidence>
<evidence type="ECO:0000256" key="1">
    <source>
        <dbReference type="PROSITE-ProRule" id="PRU00289"/>
    </source>
</evidence>
<dbReference type="GO" id="GO:0003677">
    <property type="term" value="F:DNA binding"/>
    <property type="evidence" value="ECO:0007669"/>
    <property type="project" value="InterPro"/>
</dbReference>
<dbReference type="Proteomes" id="UP000199682">
    <property type="component" value="Unassembled WGS sequence"/>
</dbReference>
<dbReference type="PROSITE" id="PS50901">
    <property type="entry name" value="FTSK"/>
    <property type="match status" value="1"/>
</dbReference>
<organism evidence="5 6">
    <name type="scientific">Lentzea albidocapillata subsp. violacea</name>
    <dbReference type="NCBI Taxonomy" id="128104"/>
    <lineage>
        <taxon>Bacteria</taxon>
        <taxon>Bacillati</taxon>
        <taxon>Actinomycetota</taxon>
        <taxon>Actinomycetes</taxon>
        <taxon>Pseudonocardiales</taxon>
        <taxon>Pseudonocardiaceae</taxon>
        <taxon>Lentzea</taxon>
    </lineage>
</organism>
<evidence type="ECO:0000313" key="6">
    <source>
        <dbReference type="Proteomes" id="UP000199682"/>
    </source>
</evidence>
<gene>
    <name evidence="5" type="ORF">SAMN04488074_121106</name>
</gene>
<dbReference type="GO" id="GO:0005524">
    <property type="term" value="F:ATP binding"/>
    <property type="evidence" value="ECO:0007669"/>
    <property type="project" value="UniProtKB-UniRule"/>
</dbReference>
<dbReference type="SUPFAM" id="SSF52540">
    <property type="entry name" value="P-loop containing nucleoside triphosphate hydrolases"/>
    <property type="match status" value="1"/>
</dbReference>
<dbReference type="InterPro" id="IPR002543">
    <property type="entry name" value="FtsK_dom"/>
</dbReference>
<evidence type="ECO:0000256" key="2">
    <source>
        <dbReference type="SAM" id="MobiDB-lite"/>
    </source>
</evidence>
<evidence type="ECO:0000313" key="5">
    <source>
        <dbReference type="EMBL" id="SDM43820.1"/>
    </source>
</evidence>
<proteinExistence type="predicted"/>
<keyword evidence="1" id="KW-0067">ATP-binding</keyword>
<dbReference type="AlphaFoldDB" id="A0A1G9T873"/>
<feature type="transmembrane region" description="Helical" evidence="3">
    <location>
        <begin position="12"/>
        <end position="34"/>
    </location>
</feature>